<feature type="chain" id="PRO_5039525434" evidence="1">
    <location>
        <begin position="17"/>
        <end position="108"/>
    </location>
</feature>
<accession>A0A9D1S0X3</accession>
<comment type="caution">
    <text evidence="2">The sequence shown here is derived from an EMBL/GenBank/DDBJ whole genome shotgun (WGS) entry which is preliminary data.</text>
</comment>
<organism evidence="2 3">
    <name type="scientific">Candidatus Nesterenkonia stercoripullorum</name>
    <dbReference type="NCBI Taxonomy" id="2838701"/>
    <lineage>
        <taxon>Bacteria</taxon>
        <taxon>Bacillati</taxon>
        <taxon>Actinomycetota</taxon>
        <taxon>Actinomycetes</taxon>
        <taxon>Micrococcales</taxon>
        <taxon>Micrococcaceae</taxon>
        <taxon>Nesterenkonia</taxon>
    </lineage>
</organism>
<dbReference type="Proteomes" id="UP000824151">
    <property type="component" value="Unassembled WGS sequence"/>
</dbReference>
<dbReference type="AlphaFoldDB" id="A0A9D1S0X3"/>
<evidence type="ECO:0000313" key="2">
    <source>
        <dbReference type="EMBL" id="HIW98553.1"/>
    </source>
</evidence>
<protein>
    <submittedName>
        <fullName evidence="2">Uncharacterized protein</fullName>
    </submittedName>
</protein>
<proteinExistence type="predicted"/>
<gene>
    <name evidence="2" type="ORF">H9871_00250</name>
</gene>
<keyword evidence="1" id="KW-0732">Signal</keyword>
<dbReference type="EMBL" id="DXGD01000010">
    <property type="protein sequence ID" value="HIW98553.1"/>
    <property type="molecule type" value="Genomic_DNA"/>
</dbReference>
<sequence>MLRAWFALSSANLPSALLPSAFLPSPLRPGTFLLAVTCPQDLPHLRLELGPFPYLVFNSTGVADGTGVKDRDGLAVQRIREDALSVSASHIGPAQVFRVDVQARLSAI</sequence>
<evidence type="ECO:0000256" key="1">
    <source>
        <dbReference type="SAM" id="SignalP"/>
    </source>
</evidence>
<reference evidence="2" key="2">
    <citation type="submission" date="2021-04" db="EMBL/GenBank/DDBJ databases">
        <authorList>
            <person name="Gilroy R."/>
        </authorList>
    </citation>
    <scope>NUCLEOTIDE SEQUENCE</scope>
    <source>
        <strain evidence="2">ChiHejej3B27-3195</strain>
    </source>
</reference>
<feature type="non-terminal residue" evidence="2">
    <location>
        <position position="108"/>
    </location>
</feature>
<reference evidence="2" key="1">
    <citation type="journal article" date="2021" name="PeerJ">
        <title>Extensive microbial diversity within the chicken gut microbiome revealed by metagenomics and culture.</title>
        <authorList>
            <person name="Gilroy R."/>
            <person name="Ravi A."/>
            <person name="Getino M."/>
            <person name="Pursley I."/>
            <person name="Horton D.L."/>
            <person name="Alikhan N.F."/>
            <person name="Baker D."/>
            <person name="Gharbi K."/>
            <person name="Hall N."/>
            <person name="Watson M."/>
            <person name="Adriaenssens E.M."/>
            <person name="Foster-Nyarko E."/>
            <person name="Jarju S."/>
            <person name="Secka A."/>
            <person name="Antonio M."/>
            <person name="Oren A."/>
            <person name="Chaudhuri R.R."/>
            <person name="La Ragione R."/>
            <person name="Hildebrand F."/>
            <person name="Pallen M.J."/>
        </authorList>
    </citation>
    <scope>NUCLEOTIDE SEQUENCE</scope>
    <source>
        <strain evidence="2">ChiHejej3B27-3195</strain>
    </source>
</reference>
<evidence type="ECO:0000313" key="3">
    <source>
        <dbReference type="Proteomes" id="UP000824151"/>
    </source>
</evidence>
<name>A0A9D1S0X3_9MICC</name>
<feature type="signal peptide" evidence="1">
    <location>
        <begin position="1"/>
        <end position="16"/>
    </location>
</feature>